<keyword evidence="7" id="KW-1185">Reference proteome</keyword>
<evidence type="ECO:0000256" key="1">
    <source>
        <dbReference type="ARBA" id="ARBA00001933"/>
    </source>
</evidence>
<comment type="similarity">
    <text evidence="2">Belongs to the threonine aldolase family.</text>
</comment>
<dbReference type="InterPro" id="IPR015421">
    <property type="entry name" value="PyrdxlP-dep_Trfase_major"/>
</dbReference>
<name>A0A427XHV6_9TREE</name>
<evidence type="ECO:0000313" key="6">
    <source>
        <dbReference type="EMBL" id="RSH78416.1"/>
    </source>
</evidence>
<accession>A0A427XHV6</accession>
<dbReference type="InterPro" id="IPR015422">
    <property type="entry name" value="PyrdxlP-dep_Trfase_small"/>
</dbReference>
<dbReference type="OrthoDB" id="10261951at2759"/>
<evidence type="ECO:0000256" key="3">
    <source>
        <dbReference type="ARBA" id="ARBA00022898"/>
    </source>
</evidence>
<evidence type="ECO:0000256" key="4">
    <source>
        <dbReference type="ARBA" id="ARBA00023239"/>
    </source>
</evidence>
<feature type="domain" description="Aromatic amino acid beta-eliminating lyase/threonine aldolase" evidence="5">
    <location>
        <begin position="111"/>
        <end position="405"/>
    </location>
</feature>
<dbReference type="PANTHER" id="PTHR48097">
    <property type="entry name" value="L-THREONINE ALDOLASE-RELATED"/>
    <property type="match status" value="1"/>
</dbReference>
<dbReference type="GO" id="GO:0005829">
    <property type="term" value="C:cytosol"/>
    <property type="evidence" value="ECO:0007669"/>
    <property type="project" value="TreeGrafter"/>
</dbReference>
<dbReference type="SUPFAM" id="SSF53383">
    <property type="entry name" value="PLP-dependent transferases"/>
    <property type="match status" value="1"/>
</dbReference>
<dbReference type="PANTHER" id="PTHR48097:SF9">
    <property type="entry name" value="L-THREONINE ALDOLASE"/>
    <property type="match status" value="1"/>
</dbReference>
<reference evidence="6 7" key="1">
    <citation type="submission" date="2018-11" db="EMBL/GenBank/DDBJ databases">
        <title>Genome sequence of Apiotrichum porosum DSM 27194.</title>
        <authorList>
            <person name="Aliyu H."/>
            <person name="Gorte O."/>
            <person name="Ochsenreither K."/>
        </authorList>
    </citation>
    <scope>NUCLEOTIDE SEQUENCE [LARGE SCALE GENOMIC DNA]</scope>
    <source>
        <strain evidence="6 7">DSM 27194</strain>
    </source>
</reference>
<keyword evidence="3" id="KW-0663">Pyridoxal phosphate</keyword>
<dbReference type="GO" id="GO:0006545">
    <property type="term" value="P:glycine biosynthetic process"/>
    <property type="evidence" value="ECO:0007669"/>
    <property type="project" value="TreeGrafter"/>
</dbReference>
<dbReference type="Pfam" id="PF01212">
    <property type="entry name" value="Beta_elim_lyase"/>
    <property type="match status" value="1"/>
</dbReference>
<proteinExistence type="inferred from homology"/>
<dbReference type="InterPro" id="IPR015424">
    <property type="entry name" value="PyrdxlP-dep_Trfase"/>
</dbReference>
<dbReference type="FunFam" id="3.40.640.10:FF:000030">
    <property type="entry name" value="Low-specificity L-threonine aldolase"/>
    <property type="match status" value="1"/>
</dbReference>
<dbReference type="Gene3D" id="3.40.640.10">
    <property type="entry name" value="Type I PLP-dependent aspartate aminotransferase-like (Major domain)"/>
    <property type="match status" value="1"/>
</dbReference>
<sequence length="475" mass="51245">MLSPWTSTQALRGLGRHVGVGAHKVNSVVSSLYLADRDVGTSRRTTLTSSRHPPHVSRLSVRAFHTAAPSLAIADDIARAVTGAAAANAPDVLEAIGGLANADRLKRVARDFRTDTITIPTDAQILYALRASRGDDVYREDPTTNALEERVARLSGKEAALFCSSTTMSNQLAIRSTLTQPPHSIICDHRAHTYMWEAGGAALFSQATSHALTPSNGLHLTADDIERNLCLGNDIHFAPNRMISLENTMSGVVFPQEEILKIHSLAKKHDLALHLDGARAWNVAARELERRGLDASKDTDIQAVLSELLEPFDTVGLCLSKGLGAPIGSILVGSKSLIDRARWFRKMFGGGWRQSGLLAAQADWAITHHMPRLAGTHKLAARLAEGLEDAGCEILAPVHTNMVYFDPSPLGLSTDTVMAALAALPDPIVLQDNRCVIHHQTSPKAVEDLVAEVHRLGHEAPQSERGKAKKAKLGY</sequence>
<gene>
    <name evidence="6" type="primary">GLY1_1</name>
    <name evidence="6" type="ORF">EHS24_002141</name>
</gene>
<dbReference type="EMBL" id="RSCE01000012">
    <property type="protein sequence ID" value="RSH78416.1"/>
    <property type="molecule type" value="Genomic_DNA"/>
</dbReference>
<keyword evidence="4" id="KW-0456">Lyase</keyword>
<dbReference type="STRING" id="105984.A0A427XHV6"/>
<dbReference type="GO" id="GO:0008732">
    <property type="term" value="F:L-allo-threonine aldolase activity"/>
    <property type="evidence" value="ECO:0007669"/>
    <property type="project" value="TreeGrafter"/>
</dbReference>
<dbReference type="GO" id="GO:0006567">
    <property type="term" value="P:L-threonine catabolic process"/>
    <property type="evidence" value="ECO:0007669"/>
    <property type="project" value="TreeGrafter"/>
</dbReference>
<evidence type="ECO:0000313" key="7">
    <source>
        <dbReference type="Proteomes" id="UP000279236"/>
    </source>
</evidence>
<dbReference type="Gene3D" id="3.90.1150.10">
    <property type="entry name" value="Aspartate Aminotransferase, domain 1"/>
    <property type="match status" value="1"/>
</dbReference>
<comment type="caution">
    <text evidence="6">The sequence shown here is derived from an EMBL/GenBank/DDBJ whole genome shotgun (WGS) entry which is preliminary data.</text>
</comment>
<evidence type="ECO:0000259" key="5">
    <source>
        <dbReference type="Pfam" id="PF01212"/>
    </source>
</evidence>
<organism evidence="6 7">
    <name type="scientific">Apiotrichum porosum</name>
    <dbReference type="NCBI Taxonomy" id="105984"/>
    <lineage>
        <taxon>Eukaryota</taxon>
        <taxon>Fungi</taxon>
        <taxon>Dikarya</taxon>
        <taxon>Basidiomycota</taxon>
        <taxon>Agaricomycotina</taxon>
        <taxon>Tremellomycetes</taxon>
        <taxon>Trichosporonales</taxon>
        <taxon>Trichosporonaceae</taxon>
        <taxon>Apiotrichum</taxon>
    </lineage>
</organism>
<dbReference type="AlphaFoldDB" id="A0A427XHV6"/>
<comment type="cofactor">
    <cofactor evidence="1">
        <name>pyridoxal 5'-phosphate</name>
        <dbReference type="ChEBI" id="CHEBI:597326"/>
    </cofactor>
</comment>
<dbReference type="GeneID" id="39586684"/>
<evidence type="ECO:0000256" key="2">
    <source>
        <dbReference type="ARBA" id="ARBA00006966"/>
    </source>
</evidence>
<protein>
    <submittedName>
        <fullName evidence="6">Threonine aldolase</fullName>
    </submittedName>
</protein>
<dbReference type="RefSeq" id="XP_028473563.1">
    <property type="nucleotide sequence ID" value="XM_028617885.1"/>
</dbReference>
<dbReference type="InterPro" id="IPR001597">
    <property type="entry name" value="ArAA_b-elim_lyase/Thr_aldolase"/>
</dbReference>
<dbReference type="Proteomes" id="UP000279236">
    <property type="component" value="Unassembled WGS sequence"/>
</dbReference>
<dbReference type="NCBIfam" id="NF041359">
    <property type="entry name" value="GntG_guanitoxin"/>
    <property type="match status" value="1"/>
</dbReference>
<dbReference type="InterPro" id="IPR023603">
    <property type="entry name" value="Low_specificity_L-TA-like"/>
</dbReference>